<dbReference type="Pfam" id="PF00174">
    <property type="entry name" value="Oxidored_molyb"/>
    <property type="match status" value="1"/>
</dbReference>
<proteinExistence type="predicted"/>
<dbReference type="OrthoDB" id="9778777at2"/>
<protein>
    <submittedName>
        <fullName evidence="3">Sulfite oxidase-like oxidoreductase</fullName>
    </submittedName>
</protein>
<feature type="region of interest" description="Disordered" evidence="1">
    <location>
        <begin position="1"/>
        <end position="22"/>
    </location>
</feature>
<comment type="caution">
    <text evidence="3">The sequence shown here is derived from an EMBL/GenBank/DDBJ whole genome shotgun (WGS) entry which is preliminary data.</text>
</comment>
<dbReference type="PANTHER" id="PTHR43032">
    <property type="entry name" value="PROTEIN-METHIONINE-SULFOXIDE REDUCTASE"/>
    <property type="match status" value="1"/>
</dbReference>
<evidence type="ECO:0000259" key="2">
    <source>
        <dbReference type="Pfam" id="PF00174"/>
    </source>
</evidence>
<dbReference type="EMBL" id="RCYZ01000001">
    <property type="protein sequence ID" value="TPG72419.1"/>
    <property type="molecule type" value="Genomic_DNA"/>
</dbReference>
<accession>A0A502HCB9</accession>
<keyword evidence="4" id="KW-1185">Reference proteome</keyword>
<dbReference type="InterPro" id="IPR000572">
    <property type="entry name" value="OxRdtase_Mopterin-bd_dom"/>
</dbReference>
<feature type="domain" description="Oxidoreductase molybdopterin-binding" evidence="2">
    <location>
        <begin position="36"/>
        <end position="182"/>
    </location>
</feature>
<gene>
    <name evidence="3" type="ORF">EAH73_04115</name>
</gene>
<name>A0A502HCB9_9BACT</name>
<dbReference type="Proteomes" id="UP000317646">
    <property type="component" value="Unassembled WGS sequence"/>
</dbReference>
<dbReference type="CDD" id="cd02109">
    <property type="entry name" value="arch_bact_SO_family_Moco"/>
    <property type="match status" value="1"/>
</dbReference>
<organism evidence="3 4">
    <name type="scientific">Hymenobacter nivis</name>
    <dbReference type="NCBI Taxonomy" id="1850093"/>
    <lineage>
        <taxon>Bacteria</taxon>
        <taxon>Pseudomonadati</taxon>
        <taxon>Bacteroidota</taxon>
        <taxon>Cytophagia</taxon>
        <taxon>Cytophagales</taxon>
        <taxon>Hymenobacteraceae</taxon>
        <taxon>Hymenobacter</taxon>
    </lineage>
</organism>
<dbReference type="SUPFAM" id="SSF56524">
    <property type="entry name" value="Oxidoreductase molybdopterin-binding domain"/>
    <property type="match status" value="1"/>
</dbReference>
<evidence type="ECO:0000313" key="3">
    <source>
        <dbReference type="EMBL" id="TPG72419.1"/>
    </source>
</evidence>
<dbReference type="PANTHER" id="PTHR43032:SF4">
    <property type="entry name" value="OXIDOREDUCTASE MOLYBDOPTERIN-BINDING DOMAIN-CONTAINING PROTEIN"/>
    <property type="match status" value="1"/>
</dbReference>
<reference evidence="3 4" key="1">
    <citation type="journal article" date="2019" name="Environ. Microbiol.">
        <title>Species interactions and distinct microbial communities in high Arctic permafrost affected cryosols are associated with the CH4 and CO2 gas fluxes.</title>
        <authorList>
            <person name="Altshuler I."/>
            <person name="Hamel J."/>
            <person name="Turney S."/>
            <person name="Magnuson E."/>
            <person name="Levesque R."/>
            <person name="Greer C."/>
            <person name="Whyte L.G."/>
        </authorList>
    </citation>
    <scope>NUCLEOTIDE SEQUENCE [LARGE SCALE GENOMIC DNA]</scope>
    <source>
        <strain evidence="3 4">S9.2P</strain>
    </source>
</reference>
<dbReference type="InterPro" id="IPR036374">
    <property type="entry name" value="OxRdtase_Mopterin-bd_sf"/>
</dbReference>
<evidence type="ECO:0000256" key="1">
    <source>
        <dbReference type="SAM" id="MobiDB-lite"/>
    </source>
</evidence>
<evidence type="ECO:0000313" key="4">
    <source>
        <dbReference type="Proteomes" id="UP000317646"/>
    </source>
</evidence>
<sequence>MPFVNKGFHAKRPTEGPHKLPPGQYETQDFPVLTAGPTPRINLANWEFRLEGLVENPVKWSWNEFNALPQQDFNPDIHCVTKWSKFDTKWRGVSLDTLLEHVQLQPEAEFALAFSYGGYTTNVPLADLRNGQAFIGLQYEGKPLTPEHGGPARLVVPHLYFWKSAKWVQGLRLMGVNKPGFWEEAGYSMYGDPWKEQRYGSDDDAAEEASTSSIRL</sequence>
<dbReference type="AlphaFoldDB" id="A0A502HCB9"/>
<dbReference type="Gene3D" id="3.90.420.10">
    <property type="entry name" value="Oxidoreductase, molybdopterin-binding domain"/>
    <property type="match status" value="1"/>
</dbReference>
<dbReference type="RefSeq" id="WP_140465200.1">
    <property type="nucleotide sequence ID" value="NZ_RCYZ01000001.1"/>
</dbReference>